<keyword evidence="3" id="KW-1185">Reference proteome</keyword>
<feature type="domain" description="Biotin-protein ligase N-terminal" evidence="1">
    <location>
        <begin position="192"/>
        <end position="269"/>
    </location>
</feature>
<feature type="domain" description="Biotin-protein ligase N-terminal" evidence="1">
    <location>
        <begin position="5"/>
        <end position="124"/>
    </location>
</feature>
<name>A0ABQ9E2M6_TEGGR</name>
<organism evidence="2 3">
    <name type="scientific">Tegillarca granosa</name>
    <name type="common">Malaysian cockle</name>
    <name type="synonym">Anadara granosa</name>
    <dbReference type="NCBI Taxonomy" id="220873"/>
    <lineage>
        <taxon>Eukaryota</taxon>
        <taxon>Metazoa</taxon>
        <taxon>Spiralia</taxon>
        <taxon>Lophotrochozoa</taxon>
        <taxon>Mollusca</taxon>
        <taxon>Bivalvia</taxon>
        <taxon>Autobranchia</taxon>
        <taxon>Pteriomorphia</taxon>
        <taxon>Arcoida</taxon>
        <taxon>Arcoidea</taxon>
        <taxon>Arcidae</taxon>
        <taxon>Tegillarca</taxon>
    </lineage>
</organism>
<dbReference type="Proteomes" id="UP001217089">
    <property type="component" value="Unassembled WGS sequence"/>
</dbReference>
<dbReference type="Pfam" id="PF09825">
    <property type="entry name" value="BPL_N"/>
    <property type="match status" value="2"/>
</dbReference>
<gene>
    <name evidence="2" type="ORF">KUTeg_023766</name>
</gene>
<accession>A0ABQ9E2M6</accession>
<evidence type="ECO:0000313" key="2">
    <source>
        <dbReference type="EMBL" id="KAJ8299706.1"/>
    </source>
</evidence>
<dbReference type="InterPro" id="IPR019197">
    <property type="entry name" value="Biotin-prot_ligase_N"/>
</dbReference>
<comment type="caution">
    <text evidence="2">The sequence shown here is derived from an EMBL/GenBank/DDBJ whole genome shotgun (WGS) entry which is preliminary data.</text>
</comment>
<evidence type="ECO:0000313" key="3">
    <source>
        <dbReference type="Proteomes" id="UP001217089"/>
    </source>
</evidence>
<sequence length="270" mass="30408">MGPAGTKQIHDYVIEGGSYLGLCAGAYFASDYIEFDKNGPLEVCGERFLKFYPGLCVGPVYGPFNYITEMGARPAKFTFDDQDHSNMNESEIQGTSIQKCSEFKCYFNGGGMFLPYNKGKPVVEKVYEERNMEAKINMENKVKANLKLEENIVIDRKEDEVSLKEKENIENPYVLTLTYQEDAEWCKKGDNSIAVQVLARYQGITGNPACIVKSEVGKGTAVLSGPHIEYDSCSLDDDNVYLKFVKDEICSYDHDQNLWFSQLLKHVGLL</sequence>
<dbReference type="EMBL" id="JARBDR010000921">
    <property type="protein sequence ID" value="KAJ8299706.1"/>
    <property type="molecule type" value="Genomic_DNA"/>
</dbReference>
<reference evidence="2 3" key="1">
    <citation type="submission" date="2022-12" db="EMBL/GenBank/DDBJ databases">
        <title>Chromosome-level genome of Tegillarca granosa.</title>
        <authorList>
            <person name="Kim J."/>
        </authorList>
    </citation>
    <scope>NUCLEOTIDE SEQUENCE [LARGE SCALE GENOMIC DNA]</scope>
    <source>
        <strain evidence="2">Teg-2019</strain>
        <tissue evidence="2">Adductor muscle</tissue>
    </source>
</reference>
<protein>
    <recommendedName>
        <fullName evidence="1">Biotin-protein ligase N-terminal domain-containing protein</fullName>
    </recommendedName>
</protein>
<proteinExistence type="predicted"/>
<evidence type="ECO:0000259" key="1">
    <source>
        <dbReference type="Pfam" id="PF09825"/>
    </source>
</evidence>